<evidence type="ECO:0000313" key="3">
    <source>
        <dbReference type="EMBL" id="EGT41592.1"/>
    </source>
</evidence>
<protein>
    <recommendedName>
        <fullName evidence="2">F-box domain-containing protein</fullName>
    </recommendedName>
</protein>
<feature type="signal peptide" evidence="1">
    <location>
        <begin position="1"/>
        <end position="17"/>
    </location>
</feature>
<accession>G0P056</accession>
<dbReference type="HOGENOM" id="CLU_687416_0_0_1"/>
<organism evidence="4">
    <name type="scientific">Caenorhabditis brenneri</name>
    <name type="common">Nematode worm</name>
    <dbReference type="NCBI Taxonomy" id="135651"/>
    <lineage>
        <taxon>Eukaryota</taxon>
        <taxon>Metazoa</taxon>
        <taxon>Ecdysozoa</taxon>
        <taxon>Nematoda</taxon>
        <taxon>Chromadorea</taxon>
        <taxon>Rhabditida</taxon>
        <taxon>Rhabditina</taxon>
        <taxon>Rhabditomorpha</taxon>
        <taxon>Rhabditoidea</taxon>
        <taxon>Rhabditidae</taxon>
        <taxon>Peloderinae</taxon>
        <taxon>Caenorhabditis</taxon>
    </lineage>
</organism>
<sequence>MLKFLLCCFFLCKNTDIEIVIRKYIRKHVKKGTSIEEVDKKICEKFGKDAMIYQELDYWYYQFYNGKRGLKDKRSPNDSPLELQDLPNEMIAEIISKLPISQRLDLAKVSYRLQGATDLRTKFLDLFISEDSTKLGFERTFVDSIVLPTNTAFKEARKILNNPKLKLDELLFHAETHMETNEQQARKIERMLQTLDQQIHTITFLINMFQFKDLPLFLPYLKPGVLKLIYVYQSRREEAEQVNEPVPFLETVKKLQELEQWNQLTWLDFGPKYHESLITCPVEYFFHLEVLWFQGPICDKFDVILSWISELLTKSPKIETFGASHFALKFPEICSLISSEIGILWTDEFTGGAIFQIPDTDKVFKISRGWREDGRSVAELIFVKHGAPSHLIYNS</sequence>
<dbReference type="eggNOG" id="ENOG502TK1B">
    <property type="taxonomic scope" value="Eukaryota"/>
</dbReference>
<keyword evidence="1" id="KW-0732">Signal</keyword>
<gene>
    <name evidence="3" type="ORF">CAEBREN_00689</name>
</gene>
<dbReference type="PANTHER" id="PTHR23015">
    <property type="entry name" value="UNCHARACTERIZED C.ELEGANS PROTEIN"/>
    <property type="match status" value="1"/>
</dbReference>
<dbReference type="InterPro" id="IPR001810">
    <property type="entry name" value="F-box_dom"/>
</dbReference>
<dbReference type="InterPro" id="IPR040161">
    <property type="entry name" value="FB224"/>
</dbReference>
<dbReference type="PROSITE" id="PS50181">
    <property type="entry name" value="FBOX"/>
    <property type="match status" value="1"/>
</dbReference>
<feature type="domain" description="F-box" evidence="2">
    <location>
        <begin position="80"/>
        <end position="126"/>
    </location>
</feature>
<dbReference type="InterPro" id="IPR002900">
    <property type="entry name" value="DUF38/FTH_CAE_spp"/>
</dbReference>
<evidence type="ECO:0000313" key="4">
    <source>
        <dbReference type="Proteomes" id="UP000008068"/>
    </source>
</evidence>
<dbReference type="EMBL" id="GL379996">
    <property type="protein sequence ID" value="EGT41592.1"/>
    <property type="molecule type" value="Genomic_DNA"/>
</dbReference>
<dbReference type="AlphaFoldDB" id="G0P056"/>
<feature type="chain" id="PRO_5003406169" description="F-box domain-containing protein" evidence="1">
    <location>
        <begin position="18"/>
        <end position="395"/>
    </location>
</feature>
<dbReference type="InterPro" id="IPR041426">
    <property type="entry name" value="Mos1_HTH"/>
</dbReference>
<proteinExistence type="predicted"/>
<keyword evidence="4" id="KW-1185">Reference proteome</keyword>
<dbReference type="GO" id="GO:0045087">
    <property type="term" value="P:innate immune response"/>
    <property type="evidence" value="ECO:0007669"/>
    <property type="project" value="TreeGrafter"/>
</dbReference>
<dbReference type="Pfam" id="PF01827">
    <property type="entry name" value="FTH"/>
    <property type="match status" value="1"/>
</dbReference>
<dbReference type="Proteomes" id="UP000008068">
    <property type="component" value="Unassembled WGS sequence"/>
</dbReference>
<reference evidence="4" key="1">
    <citation type="submission" date="2011-07" db="EMBL/GenBank/DDBJ databases">
        <authorList>
            <consortium name="Caenorhabditis brenneri Sequencing and Analysis Consortium"/>
            <person name="Wilson R.K."/>
        </authorList>
    </citation>
    <scope>NUCLEOTIDE SEQUENCE [LARGE SCALE GENOMIC DNA]</scope>
    <source>
        <strain evidence="4">PB2801</strain>
    </source>
</reference>
<dbReference type="Pfam" id="PF17906">
    <property type="entry name" value="HTH_48"/>
    <property type="match status" value="1"/>
</dbReference>
<dbReference type="PANTHER" id="PTHR23015:SF4">
    <property type="entry name" value="DUF38 DOMAIN-CONTAINING PROTEIN-RELATED"/>
    <property type="match status" value="1"/>
</dbReference>
<evidence type="ECO:0000259" key="2">
    <source>
        <dbReference type="PROSITE" id="PS50181"/>
    </source>
</evidence>
<evidence type="ECO:0000256" key="1">
    <source>
        <dbReference type="SAM" id="SignalP"/>
    </source>
</evidence>
<name>G0P056_CAEBE</name>
<dbReference type="InParanoid" id="G0P056"/>